<dbReference type="AlphaFoldDB" id="Q3IEH4"/>
<gene>
    <name evidence="1" type="ordered locus">PSHAa0426</name>
</gene>
<dbReference type="Proteomes" id="UP000006843">
    <property type="component" value="Chromosome I"/>
</dbReference>
<dbReference type="EMBL" id="CR954246">
    <property type="protein sequence ID" value="CAI85524.1"/>
    <property type="molecule type" value="Genomic_DNA"/>
</dbReference>
<evidence type="ECO:0000313" key="2">
    <source>
        <dbReference type="Proteomes" id="UP000006843"/>
    </source>
</evidence>
<dbReference type="BioCyc" id="PHAL326442:PSHA_RS02085-MONOMER"/>
<proteinExistence type="predicted"/>
<protein>
    <submittedName>
        <fullName evidence="1">Orphan protein</fullName>
    </submittedName>
</protein>
<dbReference type="HOGENOM" id="CLU_1110647_0_0_6"/>
<dbReference type="PATRIC" id="fig|326442.8.peg.406"/>
<keyword evidence="2" id="KW-1185">Reference proteome</keyword>
<dbReference type="KEGG" id="pha:PSHAa0426"/>
<accession>Q3IEH4</accession>
<evidence type="ECO:0000313" key="1">
    <source>
        <dbReference type="EMBL" id="CAI85524.1"/>
    </source>
</evidence>
<sequence length="250" mass="28994">MSTLKSSNRIAFSTLNYPLDKKENRSINVANSMLYQIKKLGITIKDEKFLLSFTKSLNEVERDPSAPHLCFDHDPRRTAQFLQRLKINLSESGQNFSLSKLGYLLALTLGFDKYDGLLKQLDAYQCFIKKPWYIYGKKITKPLIRHNGKDTYIFLPLMSISPSSRYMTQDMSVSIILASDLKTIGCPIIFSYRKESHGCEFRSFGTTQEDAMAWLIVHAIHQLQDVRLWNVELNYHRATARYEAEKEKFE</sequence>
<name>Q3IEH4_PSET1</name>
<organism evidence="1 2">
    <name type="scientific">Pseudoalteromonas translucida (strain TAC 125)</name>
    <dbReference type="NCBI Taxonomy" id="326442"/>
    <lineage>
        <taxon>Bacteria</taxon>
        <taxon>Pseudomonadati</taxon>
        <taxon>Pseudomonadota</taxon>
        <taxon>Gammaproteobacteria</taxon>
        <taxon>Alteromonadales</taxon>
        <taxon>Pseudoalteromonadaceae</taxon>
        <taxon>Pseudoalteromonas</taxon>
    </lineage>
</organism>
<reference evidence="1 2" key="1">
    <citation type="journal article" date="2005" name="Genome Res.">
        <title>Coping with cold: the genome of the versatile marine Antarctica bacterium Pseudoalteromonas haloplanktis TAC125.</title>
        <authorList>
            <person name="Medigue C."/>
            <person name="Krin E."/>
            <person name="Pascal G."/>
            <person name="Barbe V."/>
            <person name="Bernsel A."/>
            <person name="Bertin P."/>
            <person name="Cheung F."/>
            <person name="Cruveiller S."/>
            <person name="Damico S."/>
            <person name="Duilio A."/>
            <person name="Fang G."/>
            <person name="Feller G."/>
            <person name="Mangenot S."/>
            <person name="Marino G."/>
            <person name="Nilsson J."/>
            <person name="Parilli E."/>
            <person name="Rocha E."/>
            <person name="Rouy Z."/>
            <person name="Sekowska A."/>
            <person name="Tutino M.L."/>
            <person name="Vallenet D."/>
            <person name="von Heijne G."/>
            <person name="Danchin A."/>
        </authorList>
    </citation>
    <scope>NUCLEOTIDE SEQUENCE [LARGE SCALE GENOMIC DNA]</scope>
    <source>
        <strain evidence="2">TAC 125</strain>
    </source>
</reference>